<evidence type="ECO:0000313" key="2">
    <source>
        <dbReference type="Proteomes" id="UP000655410"/>
    </source>
</evidence>
<name>A0ABQ2NFJ9_9ACTN</name>
<reference evidence="2" key="1">
    <citation type="journal article" date="2019" name="Int. J. Syst. Evol. Microbiol.">
        <title>The Global Catalogue of Microorganisms (GCM) 10K type strain sequencing project: providing services to taxonomists for standard genome sequencing and annotation.</title>
        <authorList>
            <consortium name="The Broad Institute Genomics Platform"/>
            <consortium name="The Broad Institute Genome Sequencing Center for Infectious Disease"/>
            <person name="Wu L."/>
            <person name="Ma J."/>
        </authorList>
    </citation>
    <scope>NUCLEOTIDE SEQUENCE [LARGE SCALE GENOMIC DNA]</scope>
    <source>
        <strain evidence="2">CGMCC 4.7371</strain>
    </source>
</reference>
<sequence length="89" mass="9083">MNAPDVIATTITVRYWAGARAAVGVPEESYAGPIGLAELREAVIARHPGSDRLAGVLAVCSVLVDGRQPQAGSVEPGSVVEFLPPFAGG</sequence>
<dbReference type="EMBL" id="BMNI01000013">
    <property type="protein sequence ID" value="GGO93621.1"/>
    <property type="molecule type" value="Genomic_DNA"/>
</dbReference>
<keyword evidence="2" id="KW-1185">Reference proteome</keyword>
<organism evidence="1 2">
    <name type="scientific">Nocardioides phosphati</name>
    <dbReference type="NCBI Taxonomy" id="1867775"/>
    <lineage>
        <taxon>Bacteria</taxon>
        <taxon>Bacillati</taxon>
        <taxon>Actinomycetota</taxon>
        <taxon>Actinomycetes</taxon>
        <taxon>Propionibacteriales</taxon>
        <taxon>Nocardioidaceae</taxon>
        <taxon>Nocardioides</taxon>
    </lineage>
</organism>
<evidence type="ECO:0000313" key="1">
    <source>
        <dbReference type="EMBL" id="GGO93621.1"/>
    </source>
</evidence>
<dbReference type="Pfam" id="PF02597">
    <property type="entry name" value="ThiS"/>
    <property type="match status" value="1"/>
</dbReference>
<dbReference type="Proteomes" id="UP000655410">
    <property type="component" value="Unassembled WGS sequence"/>
</dbReference>
<dbReference type="InterPro" id="IPR016155">
    <property type="entry name" value="Mopterin_synth/thiamin_S_b"/>
</dbReference>
<protein>
    <submittedName>
        <fullName evidence="1">Thiamine biosynthesis protein ThiS</fullName>
    </submittedName>
</protein>
<accession>A0ABQ2NFJ9</accession>
<dbReference type="SUPFAM" id="SSF54285">
    <property type="entry name" value="MoaD/ThiS"/>
    <property type="match status" value="1"/>
</dbReference>
<dbReference type="InterPro" id="IPR012675">
    <property type="entry name" value="Beta-grasp_dom_sf"/>
</dbReference>
<proteinExistence type="predicted"/>
<gene>
    <name evidence="1" type="ORF">GCM10011584_32750</name>
</gene>
<dbReference type="Gene3D" id="3.10.20.30">
    <property type="match status" value="1"/>
</dbReference>
<comment type="caution">
    <text evidence="1">The sequence shown here is derived from an EMBL/GenBank/DDBJ whole genome shotgun (WGS) entry which is preliminary data.</text>
</comment>
<dbReference type="InterPro" id="IPR003749">
    <property type="entry name" value="ThiS/MoaD-like"/>
</dbReference>
<dbReference type="RefSeq" id="WP_229662953.1">
    <property type="nucleotide sequence ID" value="NZ_BMNI01000013.1"/>
</dbReference>